<dbReference type="KEGG" id="cpor:BED41_07285"/>
<feature type="binding site" evidence="8">
    <location>
        <position position="106"/>
    </location>
    <ligand>
        <name>substrate</name>
    </ligand>
</feature>
<feature type="domain" description="PurM-like N-terminal" evidence="9">
    <location>
        <begin position="64"/>
        <end position="179"/>
    </location>
</feature>
<feature type="active site" evidence="8">
    <location>
        <position position="39"/>
    </location>
</feature>
<dbReference type="Gene3D" id="3.90.650.10">
    <property type="entry name" value="PurM-like C-terminal domain"/>
    <property type="match status" value="2"/>
</dbReference>
<dbReference type="AlphaFoldDB" id="A0A1B2I4N3"/>
<dbReference type="RefSeq" id="WP_066744457.1">
    <property type="nucleotide sequence ID" value="NZ_CP016757.1"/>
</dbReference>
<dbReference type="PANTHER" id="PTHR43555:SF1">
    <property type="entry name" value="PHOSPHORIBOSYLFORMYLGLYCINAMIDINE SYNTHASE SUBUNIT PURL"/>
    <property type="match status" value="1"/>
</dbReference>
<feature type="binding site" evidence="8">
    <location>
        <position position="524"/>
    </location>
    <ligand>
        <name>substrate</name>
    </ligand>
</feature>
<dbReference type="GeneID" id="83057653"/>
<comment type="subunit">
    <text evidence="8">Monomer. Part of the FGAM synthase complex composed of 1 PurL, 1 PurQ and 2 PurS subunits.</text>
</comment>
<evidence type="ECO:0000256" key="1">
    <source>
        <dbReference type="ARBA" id="ARBA00022490"/>
    </source>
</evidence>
<evidence type="ECO:0000256" key="4">
    <source>
        <dbReference type="ARBA" id="ARBA00022741"/>
    </source>
</evidence>
<comment type="similarity">
    <text evidence="8">Belongs to the FGAMS family.</text>
</comment>
<dbReference type="Pfam" id="PF18072">
    <property type="entry name" value="FGAR-AT_linker"/>
    <property type="match status" value="1"/>
</dbReference>
<dbReference type="InterPro" id="IPR016188">
    <property type="entry name" value="PurM-like_N"/>
</dbReference>
<feature type="domain" description="PurM-like C-terminal" evidence="10">
    <location>
        <begin position="559"/>
        <end position="688"/>
    </location>
</feature>
<dbReference type="GO" id="GO:0005524">
    <property type="term" value="F:ATP binding"/>
    <property type="evidence" value="ECO:0007669"/>
    <property type="project" value="UniProtKB-UniRule"/>
</dbReference>
<dbReference type="InterPro" id="IPR036921">
    <property type="entry name" value="PurM-like_N_sf"/>
</dbReference>
<keyword evidence="3 8" id="KW-0479">Metal-binding</keyword>
<keyword evidence="1 8" id="KW-0963">Cytoplasm</keyword>
<keyword evidence="6 8" id="KW-0067">ATP-binding</keyword>
<dbReference type="Gene3D" id="3.30.1330.10">
    <property type="entry name" value="PurM-like, N-terminal domain"/>
    <property type="match status" value="2"/>
</dbReference>
<comment type="function">
    <text evidence="8">Part of the phosphoribosylformylglycinamidine synthase complex involved in the purines biosynthetic pathway. Catalyzes the ATP-dependent conversion of formylglycinamide ribonucleotide (FGAR) and glutamine to yield formylglycinamidine ribonucleotide (FGAM) and glutamate. The FGAM synthase complex is composed of three subunits. PurQ produces an ammonia molecule by converting glutamine to glutamate. PurL transfers the ammonia molecule to FGAR to form FGAM in an ATP-dependent manner. PurS interacts with PurQ and PurL and is thought to assist in the transfer of the ammonia molecule from PurQ to PurL.</text>
</comment>
<keyword evidence="2 8" id="KW-0436">Ligase</keyword>
<organism evidence="12 13">
    <name type="scientific">Cloacibacillus porcorum</name>
    <dbReference type="NCBI Taxonomy" id="1197717"/>
    <lineage>
        <taxon>Bacteria</taxon>
        <taxon>Thermotogati</taxon>
        <taxon>Synergistota</taxon>
        <taxon>Synergistia</taxon>
        <taxon>Synergistales</taxon>
        <taxon>Synergistaceae</taxon>
        <taxon>Cloacibacillus</taxon>
    </lineage>
</organism>
<dbReference type="HAMAP" id="MF_00420">
    <property type="entry name" value="PurL_2"/>
    <property type="match status" value="1"/>
</dbReference>
<feature type="binding site" evidence="8">
    <location>
        <position position="521"/>
    </location>
    <ligand>
        <name>ATP</name>
        <dbReference type="ChEBI" id="CHEBI:30616"/>
    </ligand>
</feature>
<feature type="active site" description="Proton acceptor" evidence="8">
    <location>
        <position position="85"/>
    </location>
</feature>
<reference evidence="12" key="1">
    <citation type="submission" date="2016-08" db="EMBL/GenBank/DDBJ databases">
        <title>Complete genome of Cloacibacillus porcorum.</title>
        <authorList>
            <person name="Looft T."/>
            <person name="Bayles D.O."/>
            <person name="Alt D.P."/>
        </authorList>
    </citation>
    <scope>NUCLEOTIDE SEQUENCE [LARGE SCALE GENOMIC DNA]</scope>
    <source>
        <strain evidence="12">CL-84</strain>
    </source>
</reference>
<gene>
    <name evidence="8" type="primary">purL</name>
    <name evidence="12" type="ORF">BED41_07285</name>
</gene>
<dbReference type="STRING" id="1197717.BED41_07285"/>
<evidence type="ECO:0000313" key="12">
    <source>
        <dbReference type="EMBL" id="ANZ44893.1"/>
    </source>
</evidence>
<feature type="binding site" evidence="8">
    <location>
        <position position="484"/>
    </location>
    <ligand>
        <name>ATP</name>
        <dbReference type="ChEBI" id="CHEBI:30616"/>
    </ligand>
</feature>
<dbReference type="Pfam" id="PF02769">
    <property type="entry name" value="AIRS_C"/>
    <property type="match status" value="2"/>
</dbReference>
<dbReference type="InterPro" id="IPR041609">
    <property type="entry name" value="PurL_linker"/>
</dbReference>
<evidence type="ECO:0000259" key="10">
    <source>
        <dbReference type="Pfam" id="PF02769"/>
    </source>
</evidence>
<keyword evidence="5 8" id="KW-0658">Purine biosynthesis</keyword>
<feature type="binding site" evidence="8">
    <location>
        <position position="230"/>
    </location>
    <ligand>
        <name>substrate</name>
    </ligand>
</feature>
<dbReference type="FunFam" id="3.30.1330.10:FF:000004">
    <property type="entry name" value="Phosphoribosylformylglycinamidine synthase subunit PurL"/>
    <property type="match status" value="1"/>
</dbReference>
<dbReference type="InterPro" id="IPR010918">
    <property type="entry name" value="PurM-like_C_dom"/>
</dbReference>
<feature type="binding site" evidence="8">
    <location>
        <begin position="302"/>
        <end position="304"/>
    </location>
    <ligand>
        <name>substrate</name>
    </ligand>
</feature>
<comment type="catalytic activity">
    <reaction evidence="8">
        <text>N(2)-formyl-N(1)-(5-phospho-beta-D-ribosyl)glycinamide + L-glutamine + ATP + H2O = 2-formamido-N(1)-(5-O-phospho-beta-D-ribosyl)acetamidine + L-glutamate + ADP + phosphate + H(+)</text>
        <dbReference type="Rhea" id="RHEA:17129"/>
        <dbReference type="ChEBI" id="CHEBI:15377"/>
        <dbReference type="ChEBI" id="CHEBI:15378"/>
        <dbReference type="ChEBI" id="CHEBI:29985"/>
        <dbReference type="ChEBI" id="CHEBI:30616"/>
        <dbReference type="ChEBI" id="CHEBI:43474"/>
        <dbReference type="ChEBI" id="CHEBI:58359"/>
        <dbReference type="ChEBI" id="CHEBI:147286"/>
        <dbReference type="ChEBI" id="CHEBI:147287"/>
        <dbReference type="ChEBI" id="CHEBI:456216"/>
        <dbReference type="EC" id="6.3.5.3"/>
    </reaction>
</comment>
<accession>A0A1B2I4N3</accession>
<dbReference type="UniPathway" id="UPA00074">
    <property type="reaction ID" value="UER00128"/>
</dbReference>
<dbReference type="EMBL" id="CP016757">
    <property type="protein sequence ID" value="ANZ44893.1"/>
    <property type="molecule type" value="Genomic_DNA"/>
</dbReference>
<dbReference type="EC" id="6.3.5.3" evidence="8"/>
<comment type="caution">
    <text evidence="8">Lacks conserved residue(s) required for the propagation of feature annotation.</text>
</comment>
<feature type="binding site" evidence="8">
    <location>
        <position position="522"/>
    </location>
    <ligand>
        <name>Mg(2+)</name>
        <dbReference type="ChEBI" id="CHEBI:18420"/>
        <label>1</label>
    </ligand>
</feature>
<dbReference type="GO" id="GO:0005737">
    <property type="term" value="C:cytoplasm"/>
    <property type="evidence" value="ECO:0007669"/>
    <property type="project" value="UniProtKB-SubCell"/>
</dbReference>
<feature type="binding site" evidence="8">
    <location>
        <position position="42"/>
    </location>
    <ligand>
        <name>ATP</name>
        <dbReference type="ChEBI" id="CHEBI:30616"/>
    </ligand>
</feature>
<feature type="binding site" evidence="8">
    <location>
        <position position="83"/>
    </location>
    <ligand>
        <name>Mg(2+)</name>
        <dbReference type="ChEBI" id="CHEBI:18420"/>
        <label>1</label>
    </ligand>
</feature>
<dbReference type="GO" id="GO:0006189">
    <property type="term" value="P:'de novo' IMP biosynthetic process"/>
    <property type="evidence" value="ECO:0007669"/>
    <property type="project" value="UniProtKB-UniRule"/>
</dbReference>
<dbReference type="CDD" id="cd02204">
    <property type="entry name" value="PurL_repeat2"/>
    <property type="match status" value="1"/>
</dbReference>
<dbReference type="NCBIfam" id="NF002290">
    <property type="entry name" value="PRK01213.1"/>
    <property type="match status" value="1"/>
</dbReference>
<feature type="binding site" evidence="8">
    <location>
        <begin position="84"/>
        <end position="87"/>
    </location>
    <ligand>
        <name>substrate</name>
    </ligand>
</feature>
<feature type="binding site" evidence="8">
    <location>
        <position position="107"/>
    </location>
    <ligand>
        <name>Mg(2+)</name>
        <dbReference type="ChEBI" id="CHEBI:18420"/>
        <label>2</label>
    </ligand>
</feature>
<keyword evidence="7 8" id="KW-0460">Magnesium</keyword>
<keyword evidence="13" id="KW-1185">Reference proteome</keyword>
<feature type="binding site" evidence="8">
    <location>
        <position position="258"/>
    </location>
    <ligand>
        <name>Mg(2+)</name>
        <dbReference type="ChEBI" id="CHEBI:18420"/>
        <label>2</label>
    </ligand>
</feature>
<comment type="subcellular location">
    <subcellularLocation>
        <location evidence="8">Cytoplasm</location>
    </subcellularLocation>
</comment>
<dbReference type="NCBIfam" id="TIGR01736">
    <property type="entry name" value="FGAM_synth_II"/>
    <property type="match status" value="1"/>
</dbReference>
<evidence type="ECO:0000256" key="7">
    <source>
        <dbReference type="ARBA" id="ARBA00022842"/>
    </source>
</evidence>
<dbReference type="CDD" id="cd02203">
    <property type="entry name" value="PurL_repeat1"/>
    <property type="match status" value="1"/>
</dbReference>
<evidence type="ECO:0000256" key="3">
    <source>
        <dbReference type="ARBA" id="ARBA00022723"/>
    </source>
</evidence>
<evidence type="ECO:0000256" key="6">
    <source>
        <dbReference type="ARBA" id="ARBA00022840"/>
    </source>
</evidence>
<dbReference type="InterPro" id="IPR036676">
    <property type="entry name" value="PurM-like_C_sf"/>
</dbReference>
<feature type="domain" description="PurM-like N-terminal" evidence="9">
    <location>
        <begin position="427"/>
        <end position="546"/>
    </location>
</feature>
<sequence length="716" mass="76799">MGFREVGLSESEYKRIIELLGREPNDLELELIGVMWSEHCSYKSTRPLLRTFPSKGKYVLQGQGENAGVVDMGEGWGFAFKVESHNHPSAVAPFQGAATGVGGIIRDIIAMGARPSVSMDGLFFGDASLQKTRNLAKGIVEGIGSYGNAVGVPIVGGKTFYSPCYNDNPLVNAFSAGFVRLDKMASSQTAKPGDYAVLLGSKTGRDGIAGASFASRELDEDSKASKPQIQIGDPFEEKLLIECCMDLLDKKLIASMQDMGAAGILSSSSEIAHKSGCGIDIQVEKIPLREADMLPWEIFLSESQERMLLIVEEEKLEPVFAMAKHYGLDCAIVGEMTDSKRYRVYKNGVLEAELPTSILGDTPEILWPAAEPKDLPARQAIELSKLASADPAKDLLEMLSCPNGHRKDAIWEQYDSMVQLHTIAGPGEPAAIVEVPDTHRACVLTMEAEPYKCWTDPYTGASEAMALSLRGLWLTGADALGMTNCLNFASPEVPEKFYELKECLRGLADTCRALDCPVVSGNVSLYNETATDRIYPTPLVVTAGLVVDRDRVIRAGRTKAGDFIYLVGAPEGSLGATRYQQAKDGKPLGKTAAPDAEAEKAFRDRALKTAQRQLANSGRVVAGGGLASALANEAIASGVGMDIELAPRGGVETLLFSEGGARAVYAVSPEKAAEFEAAWSGFPCVKAGKAGGDKFSWQGILTLPLEELAKAFTEEK</sequence>
<dbReference type="Pfam" id="PF00586">
    <property type="entry name" value="AIRS"/>
    <property type="match status" value="2"/>
</dbReference>
<dbReference type="SUPFAM" id="SSF55326">
    <property type="entry name" value="PurM N-terminal domain-like"/>
    <property type="match status" value="2"/>
</dbReference>
<evidence type="ECO:0000259" key="9">
    <source>
        <dbReference type="Pfam" id="PF00586"/>
    </source>
</evidence>
<comment type="pathway">
    <text evidence="8">Purine metabolism; IMP biosynthesis via de novo pathway; 5-amino-1-(5-phospho-D-ribosyl)imidazole from N(2)-formyl-N(1)-(5-phospho-D-ribosyl)glycinamide: step 1/2.</text>
</comment>
<feature type="domain" description="Phosphoribosylformylglycinamidine synthase linker" evidence="11">
    <location>
        <begin position="5"/>
        <end position="43"/>
    </location>
</feature>
<dbReference type="InterPro" id="IPR010074">
    <property type="entry name" value="PRibForGlyAmidine_synth_PurL"/>
</dbReference>
<evidence type="ECO:0000256" key="5">
    <source>
        <dbReference type="ARBA" id="ARBA00022755"/>
    </source>
</evidence>
<evidence type="ECO:0000313" key="13">
    <source>
        <dbReference type="Proteomes" id="UP000093044"/>
    </source>
</evidence>
<dbReference type="GO" id="GO:0004642">
    <property type="term" value="F:phosphoribosylformylglycinamidine synthase activity"/>
    <property type="evidence" value="ECO:0007669"/>
    <property type="project" value="UniProtKB-UniRule"/>
</dbReference>
<name>A0A1B2I4N3_9BACT</name>
<protein>
    <recommendedName>
        <fullName evidence="8">Phosphoribosylformylglycinamidine synthase subunit PurL</fullName>
        <shortName evidence="8">FGAM synthase</shortName>
        <ecNumber evidence="8">6.3.5.3</ecNumber>
    </recommendedName>
    <alternativeName>
        <fullName evidence="8">Formylglycinamide ribonucleotide amidotransferase subunit II</fullName>
        <shortName evidence="8">FGAR amidotransferase II</shortName>
        <shortName evidence="8">FGAR-AT II</shortName>
    </alternativeName>
    <alternativeName>
        <fullName evidence="8">Glutamine amidotransferase PurL</fullName>
    </alternativeName>
    <alternativeName>
        <fullName evidence="8">Phosphoribosylformylglycinamidine synthase subunit II</fullName>
    </alternativeName>
</protein>
<dbReference type="SUPFAM" id="SSF56042">
    <property type="entry name" value="PurM C-terminal domain-like"/>
    <property type="match status" value="2"/>
</dbReference>
<evidence type="ECO:0000256" key="8">
    <source>
        <dbReference type="HAMAP-Rule" id="MF_00420"/>
    </source>
</evidence>
<feature type="domain" description="PurM-like C-terminal" evidence="10">
    <location>
        <begin position="191"/>
        <end position="345"/>
    </location>
</feature>
<dbReference type="Proteomes" id="UP000093044">
    <property type="component" value="Chromosome"/>
</dbReference>
<dbReference type="PIRSF" id="PIRSF001587">
    <property type="entry name" value="FGAM_synthase_II"/>
    <property type="match status" value="1"/>
</dbReference>
<proteinExistence type="inferred from homology"/>
<dbReference type="OrthoDB" id="9804441at2"/>
<evidence type="ECO:0000256" key="2">
    <source>
        <dbReference type="ARBA" id="ARBA00022598"/>
    </source>
</evidence>
<evidence type="ECO:0000259" key="11">
    <source>
        <dbReference type="Pfam" id="PF18072"/>
    </source>
</evidence>
<feature type="binding site" evidence="8">
    <location>
        <position position="81"/>
    </location>
    <ligand>
        <name>ATP</name>
        <dbReference type="ChEBI" id="CHEBI:30616"/>
    </ligand>
</feature>
<keyword evidence="4 8" id="KW-0547">Nucleotide-binding</keyword>
<dbReference type="PANTHER" id="PTHR43555">
    <property type="entry name" value="PHOSPHORIBOSYLFORMYLGLYCINAMIDINE SYNTHASE SUBUNIT PURL"/>
    <property type="match status" value="1"/>
</dbReference>
<dbReference type="GO" id="GO:0000287">
    <property type="term" value="F:magnesium ion binding"/>
    <property type="evidence" value="ECO:0007669"/>
    <property type="project" value="UniProtKB-UniRule"/>
</dbReference>